<comment type="subcellular location">
    <subcellularLocation>
        <location evidence="1">Cell membrane</location>
        <topology evidence="1">Multi-pass membrane protein</topology>
    </subcellularLocation>
</comment>
<evidence type="ECO:0000256" key="6">
    <source>
        <dbReference type="ARBA" id="ARBA00023136"/>
    </source>
</evidence>
<evidence type="ECO:0000256" key="3">
    <source>
        <dbReference type="ARBA" id="ARBA00022475"/>
    </source>
</evidence>
<dbReference type="InterPro" id="IPR010920">
    <property type="entry name" value="LSM_dom_sf"/>
</dbReference>
<keyword evidence="3" id="KW-1003">Cell membrane</keyword>
<dbReference type="SUPFAM" id="SSF50182">
    <property type="entry name" value="Sm-like ribonucleoproteins"/>
    <property type="match status" value="1"/>
</dbReference>
<feature type="transmembrane region" description="Helical" evidence="7">
    <location>
        <begin position="280"/>
        <end position="301"/>
    </location>
</feature>
<dbReference type="PANTHER" id="PTHR30460">
    <property type="entry name" value="MODERATE CONDUCTANCE MECHANOSENSITIVE CHANNEL YBIO"/>
    <property type="match status" value="1"/>
</dbReference>
<feature type="domain" description="Mechanosensitive ion channel MscS" evidence="8">
    <location>
        <begin position="371"/>
        <end position="435"/>
    </location>
</feature>
<dbReference type="GO" id="GO:0008381">
    <property type="term" value="F:mechanosensitive monoatomic ion channel activity"/>
    <property type="evidence" value="ECO:0007669"/>
    <property type="project" value="InterPro"/>
</dbReference>
<reference evidence="10" key="1">
    <citation type="submission" date="2020-02" db="EMBL/GenBank/DDBJ databases">
        <authorList>
            <person name="Meier V. D."/>
        </authorList>
    </citation>
    <scope>NUCLEOTIDE SEQUENCE</scope>
    <source>
        <strain evidence="10">AVDCRST_MAG42</strain>
    </source>
</reference>
<evidence type="ECO:0000256" key="5">
    <source>
        <dbReference type="ARBA" id="ARBA00022989"/>
    </source>
</evidence>
<accession>A0A6J4HJT0</accession>
<organism evidence="10">
    <name type="scientific">uncultured Chthoniobacterales bacterium</name>
    <dbReference type="NCBI Taxonomy" id="1836801"/>
    <lineage>
        <taxon>Bacteria</taxon>
        <taxon>Pseudomonadati</taxon>
        <taxon>Verrucomicrobiota</taxon>
        <taxon>Spartobacteria</taxon>
        <taxon>Chthoniobacterales</taxon>
        <taxon>environmental samples</taxon>
    </lineage>
</organism>
<evidence type="ECO:0000256" key="2">
    <source>
        <dbReference type="ARBA" id="ARBA00008017"/>
    </source>
</evidence>
<dbReference type="SUPFAM" id="SSF82861">
    <property type="entry name" value="Mechanosensitive channel protein MscS (YggB), transmembrane region"/>
    <property type="match status" value="1"/>
</dbReference>
<feature type="domain" description="Mechanosensitive ion channel MscS C-terminal" evidence="9">
    <location>
        <begin position="441"/>
        <end position="525"/>
    </location>
</feature>
<name>A0A6J4HJT0_9BACT</name>
<gene>
    <name evidence="10" type="ORF">AVDCRST_MAG42-1346</name>
</gene>
<evidence type="ECO:0000256" key="1">
    <source>
        <dbReference type="ARBA" id="ARBA00004651"/>
    </source>
</evidence>
<dbReference type="GO" id="GO:0005886">
    <property type="term" value="C:plasma membrane"/>
    <property type="evidence" value="ECO:0007669"/>
    <property type="project" value="UniProtKB-SubCell"/>
</dbReference>
<dbReference type="Pfam" id="PF00924">
    <property type="entry name" value="MS_channel_2nd"/>
    <property type="match status" value="1"/>
</dbReference>
<dbReference type="InterPro" id="IPR006685">
    <property type="entry name" value="MscS_channel_2nd"/>
</dbReference>
<feature type="transmembrane region" description="Helical" evidence="7">
    <location>
        <begin position="63"/>
        <end position="87"/>
    </location>
</feature>
<dbReference type="Gene3D" id="1.10.287.1260">
    <property type="match status" value="1"/>
</dbReference>
<feature type="transmembrane region" description="Helical" evidence="7">
    <location>
        <begin position="322"/>
        <end position="347"/>
    </location>
</feature>
<feature type="transmembrane region" description="Helical" evidence="7">
    <location>
        <begin position="158"/>
        <end position="183"/>
    </location>
</feature>
<evidence type="ECO:0000313" key="10">
    <source>
        <dbReference type="EMBL" id="CAA9224516.1"/>
    </source>
</evidence>
<protein>
    <submittedName>
        <fullName evidence="10">Potassium efflux system KefA protein / Small-conductance mechanosensitive channel</fullName>
    </submittedName>
</protein>
<keyword evidence="6 7" id="KW-0472">Membrane</keyword>
<proteinExistence type="inferred from homology"/>
<evidence type="ECO:0000259" key="9">
    <source>
        <dbReference type="Pfam" id="PF21082"/>
    </source>
</evidence>
<dbReference type="EMBL" id="CADCTA010000046">
    <property type="protein sequence ID" value="CAA9224516.1"/>
    <property type="molecule type" value="Genomic_DNA"/>
</dbReference>
<dbReference type="InterPro" id="IPR011066">
    <property type="entry name" value="MscS_channel_C_sf"/>
</dbReference>
<dbReference type="InterPro" id="IPR049278">
    <property type="entry name" value="MS_channel_C"/>
</dbReference>
<evidence type="ECO:0000256" key="7">
    <source>
        <dbReference type="SAM" id="Phobius"/>
    </source>
</evidence>
<feature type="transmembrane region" description="Helical" evidence="7">
    <location>
        <begin position="22"/>
        <end position="43"/>
    </location>
</feature>
<comment type="similarity">
    <text evidence="2">Belongs to the MscS (TC 1.A.23) family.</text>
</comment>
<dbReference type="AlphaFoldDB" id="A0A6J4HJT0"/>
<keyword evidence="4 7" id="KW-0812">Transmembrane</keyword>
<dbReference type="Gene3D" id="2.30.30.60">
    <property type="match status" value="1"/>
</dbReference>
<feature type="transmembrane region" description="Helical" evidence="7">
    <location>
        <begin position="107"/>
        <end position="132"/>
    </location>
</feature>
<dbReference type="SUPFAM" id="SSF82689">
    <property type="entry name" value="Mechanosensitive channel protein MscS (YggB), C-terminal domain"/>
    <property type="match status" value="1"/>
</dbReference>
<sequence length="538" mass="58719">MLQQLQEMPPAYRDAAVVGAELLLVAAVLLVFRFLIGTIFRRLSRSPRAEKHAGLLTTILRNLTALLVLIFGVAVVALAAVNAYAAYRGSGIYAETVATLSRIPPGFFAALGVGLVKALALVVLATVAVRIVRRLLLRLQARVKRGDRMKANDESVEAFFKGLSAIASNAIWLLVLGYTALWLQVPPEIAGYVFLALRIYLIISIGLLVVKAVAAIVDTLDALTTRFASRDNILRFYHDLRSLVPLLRRCLEYAIYVTVAALVMLQTGFIAQFAAWGPMVIQIIGIFFLARVAIEICNLLVDRPSPATAHMSELELQQRATLMPMVKSFLASLVWFGAIVLMLNVIGINPFPLLAGAGIVGIVVGFGAQPVINDVVSGLFILFENIFLVGDYIEVGAARGTVEAIQLRTTRLRDPNGALHIVRNGQLSGIVNFSKSYTFAVVEVGVAYDADLDRVFALLAELGRELNEQHPSVLEPTEVRGVEKLGPSEVIIRTTTRVKPGTHGQVARDFRKRIIEAFKREGIEIPYPHQVSIEKAPA</sequence>
<keyword evidence="5 7" id="KW-1133">Transmembrane helix</keyword>
<dbReference type="InterPro" id="IPR011014">
    <property type="entry name" value="MscS_channel_TM-2"/>
</dbReference>
<feature type="transmembrane region" description="Helical" evidence="7">
    <location>
        <begin position="253"/>
        <end position="274"/>
    </location>
</feature>
<feature type="transmembrane region" description="Helical" evidence="7">
    <location>
        <begin position="353"/>
        <end position="372"/>
    </location>
</feature>
<evidence type="ECO:0000256" key="4">
    <source>
        <dbReference type="ARBA" id="ARBA00022692"/>
    </source>
</evidence>
<dbReference type="InterPro" id="IPR023408">
    <property type="entry name" value="MscS_beta-dom_sf"/>
</dbReference>
<dbReference type="Gene3D" id="3.30.70.100">
    <property type="match status" value="1"/>
</dbReference>
<evidence type="ECO:0000259" key="8">
    <source>
        <dbReference type="Pfam" id="PF00924"/>
    </source>
</evidence>
<dbReference type="PANTHER" id="PTHR30460:SF0">
    <property type="entry name" value="MODERATE CONDUCTANCE MECHANOSENSITIVE CHANNEL YBIO"/>
    <property type="match status" value="1"/>
</dbReference>
<feature type="transmembrane region" description="Helical" evidence="7">
    <location>
        <begin position="189"/>
        <end position="210"/>
    </location>
</feature>
<dbReference type="InterPro" id="IPR045276">
    <property type="entry name" value="YbiO_bact"/>
</dbReference>
<dbReference type="Pfam" id="PF21082">
    <property type="entry name" value="MS_channel_3rd"/>
    <property type="match status" value="1"/>
</dbReference>